<name>A0A1H7GMN3_9ACTN</name>
<gene>
    <name evidence="2" type="ORF">SAMN05660976_00423</name>
</gene>
<accession>A0A1H7GMN3</accession>
<reference evidence="2 3" key="1">
    <citation type="submission" date="2016-10" db="EMBL/GenBank/DDBJ databases">
        <authorList>
            <person name="de Groot N.N."/>
        </authorList>
    </citation>
    <scope>NUCLEOTIDE SEQUENCE [LARGE SCALE GENOMIC DNA]</scope>
    <source>
        <strain evidence="2 3">DSM 43357</strain>
    </source>
</reference>
<evidence type="ECO:0000313" key="3">
    <source>
        <dbReference type="Proteomes" id="UP000198953"/>
    </source>
</evidence>
<evidence type="ECO:0000313" key="2">
    <source>
        <dbReference type="EMBL" id="SEK38797.1"/>
    </source>
</evidence>
<organism evidence="2 3">
    <name type="scientific">Nonomuraea pusilla</name>
    <dbReference type="NCBI Taxonomy" id="46177"/>
    <lineage>
        <taxon>Bacteria</taxon>
        <taxon>Bacillati</taxon>
        <taxon>Actinomycetota</taxon>
        <taxon>Actinomycetes</taxon>
        <taxon>Streptosporangiales</taxon>
        <taxon>Streptosporangiaceae</taxon>
        <taxon>Nonomuraea</taxon>
    </lineage>
</organism>
<keyword evidence="3" id="KW-1185">Reference proteome</keyword>
<dbReference type="RefSeq" id="WP_176573554.1">
    <property type="nucleotide sequence ID" value="NZ_BBZG01000005.1"/>
</dbReference>
<dbReference type="AlphaFoldDB" id="A0A1H7GMN3"/>
<dbReference type="STRING" id="46177.SAMN05660976_00423"/>
<feature type="region of interest" description="Disordered" evidence="1">
    <location>
        <begin position="25"/>
        <end position="45"/>
    </location>
</feature>
<proteinExistence type="predicted"/>
<dbReference type="Proteomes" id="UP000198953">
    <property type="component" value="Unassembled WGS sequence"/>
</dbReference>
<sequence>MVAMIVLIVLMAVAVAAMELVMRRSPAASPVPKESVESAAEIAGD</sequence>
<evidence type="ECO:0000256" key="1">
    <source>
        <dbReference type="SAM" id="MobiDB-lite"/>
    </source>
</evidence>
<protein>
    <submittedName>
        <fullName evidence="2">Uncharacterized protein</fullName>
    </submittedName>
</protein>
<dbReference type="EMBL" id="FOBF01000001">
    <property type="protein sequence ID" value="SEK38797.1"/>
    <property type="molecule type" value="Genomic_DNA"/>
</dbReference>